<dbReference type="SUPFAM" id="SSF140111">
    <property type="entry name" value="Endosomal sorting complex assembly domain"/>
    <property type="match status" value="1"/>
</dbReference>
<accession>A0A9P0E853</accession>
<dbReference type="Gene3D" id="3.10.110.10">
    <property type="entry name" value="Ubiquitin Conjugating Enzyme"/>
    <property type="match status" value="1"/>
</dbReference>
<evidence type="ECO:0000256" key="7">
    <source>
        <dbReference type="PROSITE-ProRule" id="PRU00644"/>
    </source>
</evidence>
<evidence type="ECO:0000256" key="9">
    <source>
        <dbReference type="SAM" id="MobiDB-lite"/>
    </source>
</evidence>
<evidence type="ECO:0000256" key="6">
    <source>
        <dbReference type="ARBA" id="ARBA00023054"/>
    </source>
</evidence>
<name>A0A9P0E853_NEZVI</name>
<dbReference type="Pfam" id="PF09454">
    <property type="entry name" value="Vps23_core"/>
    <property type="match status" value="1"/>
</dbReference>
<comment type="subcellular location">
    <subcellularLocation>
        <location evidence="1">Endosome</location>
    </subcellularLocation>
</comment>
<organism evidence="12 13">
    <name type="scientific">Nezara viridula</name>
    <name type="common">Southern green stink bug</name>
    <name type="synonym">Cimex viridulus</name>
    <dbReference type="NCBI Taxonomy" id="85310"/>
    <lineage>
        <taxon>Eukaryota</taxon>
        <taxon>Metazoa</taxon>
        <taxon>Ecdysozoa</taxon>
        <taxon>Arthropoda</taxon>
        <taxon>Hexapoda</taxon>
        <taxon>Insecta</taxon>
        <taxon>Pterygota</taxon>
        <taxon>Neoptera</taxon>
        <taxon>Paraneoptera</taxon>
        <taxon>Hemiptera</taxon>
        <taxon>Heteroptera</taxon>
        <taxon>Panheteroptera</taxon>
        <taxon>Pentatomomorpha</taxon>
        <taxon>Pentatomoidea</taxon>
        <taxon>Pentatomidae</taxon>
        <taxon>Pentatominae</taxon>
        <taxon>Nezara</taxon>
    </lineage>
</organism>
<dbReference type="InterPro" id="IPR037202">
    <property type="entry name" value="ESCRT_assembly_dom"/>
</dbReference>
<dbReference type="InterPro" id="IPR052070">
    <property type="entry name" value="ESCRT-I_UEV_domain"/>
</dbReference>
<protein>
    <recommendedName>
        <fullName evidence="14">Tumor susceptibility gene 101 protein</fullName>
    </recommendedName>
</protein>
<dbReference type="InterPro" id="IPR016135">
    <property type="entry name" value="UBQ-conjugating_enzyme/RWD"/>
</dbReference>
<evidence type="ECO:0000313" key="13">
    <source>
        <dbReference type="Proteomes" id="UP001152798"/>
    </source>
</evidence>
<dbReference type="EMBL" id="OV725077">
    <property type="protein sequence ID" value="CAH1391720.1"/>
    <property type="molecule type" value="Genomic_DNA"/>
</dbReference>
<evidence type="ECO:0000259" key="11">
    <source>
        <dbReference type="PROSITE" id="PS51322"/>
    </source>
</evidence>
<dbReference type="PANTHER" id="PTHR23306:SF3">
    <property type="entry name" value="TUMOR SUPPRESSOR PROTEIN 101"/>
    <property type="match status" value="1"/>
</dbReference>
<evidence type="ECO:0000259" key="10">
    <source>
        <dbReference type="PROSITE" id="PS51312"/>
    </source>
</evidence>
<gene>
    <name evidence="12" type="ORF">NEZAVI_LOCUS2677</name>
</gene>
<dbReference type="Gene3D" id="6.10.140.820">
    <property type="match status" value="1"/>
</dbReference>
<dbReference type="PROSITE" id="PS51322">
    <property type="entry name" value="UEV"/>
    <property type="match status" value="1"/>
</dbReference>
<evidence type="ECO:0000256" key="1">
    <source>
        <dbReference type="ARBA" id="ARBA00004177"/>
    </source>
</evidence>
<evidence type="ECO:0000256" key="3">
    <source>
        <dbReference type="ARBA" id="ARBA00022448"/>
    </source>
</evidence>
<dbReference type="OrthoDB" id="306304at2759"/>
<keyword evidence="3 7" id="KW-0813">Transport</keyword>
<dbReference type="InterPro" id="IPR017916">
    <property type="entry name" value="SB_dom"/>
</dbReference>
<dbReference type="CDD" id="cd11685">
    <property type="entry name" value="UEV_TSG101-like"/>
    <property type="match status" value="1"/>
</dbReference>
<evidence type="ECO:0000256" key="4">
    <source>
        <dbReference type="ARBA" id="ARBA00022753"/>
    </source>
</evidence>
<dbReference type="GO" id="GO:0000813">
    <property type="term" value="C:ESCRT I complex"/>
    <property type="evidence" value="ECO:0007669"/>
    <property type="project" value="TreeGrafter"/>
</dbReference>
<dbReference type="Proteomes" id="UP001152798">
    <property type="component" value="Chromosome 1"/>
</dbReference>
<evidence type="ECO:0000256" key="8">
    <source>
        <dbReference type="SAM" id="Coils"/>
    </source>
</evidence>
<dbReference type="InterPro" id="IPR008883">
    <property type="entry name" value="UEV_N"/>
</dbReference>
<evidence type="ECO:0000256" key="2">
    <source>
        <dbReference type="ARBA" id="ARBA00009594"/>
    </source>
</evidence>
<dbReference type="PROSITE" id="PS51312">
    <property type="entry name" value="SB"/>
    <property type="match status" value="1"/>
</dbReference>
<dbReference type="SUPFAM" id="SSF54495">
    <property type="entry name" value="UBC-like"/>
    <property type="match status" value="1"/>
</dbReference>
<keyword evidence="13" id="KW-1185">Reference proteome</keyword>
<dbReference type="AlphaFoldDB" id="A0A9P0E853"/>
<reference evidence="12" key="1">
    <citation type="submission" date="2022-01" db="EMBL/GenBank/DDBJ databases">
        <authorList>
            <person name="King R."/>
        </authorList>
    </citation>
    <scope>NUCLEOTIDE SEQUENCE</scope>
</reference>
<dbReference type="GO" id="GO:0015031">
    <property type="term" value="P:protein transport"/>
    <property type="evidence" value="ECO:0007669"/>
    <property type="project" value="UniProtKB-UniRule"/>
</dbReference>
<feature type="region of interest" description="Disordered" evidence="9">
    <location>
        <begin position="178"/>
        <end position="216"/>
    </location>
</feature>
<proteinExistence type="inferred from homology"/>
<feature type="coiled-coil region" evidence="8">
    <location>
        <begin position="238"/>
        <end position="303"/>
    </location>
</feature>
<evidence type="ECO:0000256" key="5">
    <source>
        <dbReference type="ARBA" id="ARBA00022927"/>
    </source>
</evidence>
<keyword evidence="5 7" id="KW-0653">Protein transport</keyword>
<feature type="domain" description="UEV" evidence="11">
    <location>
        <begin position="1"/>
        <end position="142"/>
    </location>
</feature>
<comment type="similarity">
    <text evidence="2">Belongs to the ubiquitin-conjugating enzyme family. UEV subfamily.</text>
</comment>
<dbReference type="PANTHER" id="PTHR23306">
    <property type="entry name" value="TUMOR SUSCEPTIBILITY GENE 101 PROTEIN-RELATED"/>
    <property type="match status" value="1"/>
</dbReference>
<keyword evidence="6 8" id="KW-0175">Coiled coil</keyword>
<keyword evidence="4" id="KW-0967">Endosome</keyword>
<evidence type="ECO:0008006" key="14">
    <source>
        <dbReference type="Google" id="ProtNLM"/>
    </source>
</evidence>
<dbReference type="GO" id="GO:0043130">
    <property type="term" value="F:ubiquitin binding"/>
    <property type="evidence" value="ECO:0007669"/>
    <property type="project" value="TreeGrafter"/>
</dbReference>
<sequence>MLLGMDHALRLYNNPEITRREIIKAMENYKGLNWKVEPFVFNDGTSRDLVNLQGTIPVNYKGSVYNIPICIWLMDTHPDTPPICYVKPTPDMQIKMSMYVDHSGKIYLPYLHDWHRSSSDLLGLIIVMICAFGEYPPVFARPRTDSTPYPTQPSYMPMPGSCYPAYPATPTPTQYPQPQYGNTPYPQMPPTPLRPPPTPTQHYMPQASPPAVPSGNSGTITDAHIRESLMSALEHKIKQRLQEHLGQSKAELDILQHTANELTHGKAKLDAIIEKLKKEKLELERTINVLKEKDAELDKAIAEIGEQGEVDVDEAVTTTTPLYKQILNTYAEEAALEDTIYYIGEALRRGVIDLDVFLKQIRTLSRKQFMLRALMQKCRQKAGLAC</sequence>
<evidence type="ECO:0000313" key="12">
    <source>
        <dbReference type="EMBL" id="CAH1391720.1"/>
    </source>
</evidence>
<dbReference type="GO" id="GO:0008333">
    <property type="term" value="P:endosome to lysosome transport"/>
    <property type="evidence" value="ECO:0007669"/>
    <property type="project" value="TreeGrafter"/>
</dbReference>
<dbReference type="Pfam" id="PF05743">
    <property type="entry name" value="UEV"/>
    <property type="match status" value="1"/>
</dbReference>
<feature type="domain" description="SB" evidence="10">
    <location>
        <begin position="320"/>
        <end position="386"/>
    </location>
</feature>
<dbReference type="Gene3D" id="6.10.250.370">
    <property type="match status" value="1"/>
</dbReference>
<feature type="compositionally biased region" description="Pro residues" evidence="9">
    <location>
        <begin position="186"/>
        <end position="199"/>
    </location>
</feature>